<evidence type="ECO:0000313" key="5">
    <source>
        <dbReference type="Proteomes" id="UP001302274"/>
    </source>
</evidence>
<evidence type="ECO:0000313" key="4">
    <source>
        <dbReference type="EMBL" id="MEA9356460.1"/>
    </source>
</evidence>
<organism evidence="4 5">
    <name type="scientific">Bacteriovorax antarcticus</name>
    <dbReference type="NCBI Taxonomy" id="3088717"/>
    <lineage>
        <taxon>Bacteria</taxon>
        <taxon>Pseudomonadati</taxon>
        <taxon>Bdellovibrionota</taxon>
        <taxon>Bacteriovoracia</taxon>
        <taxon>Bacteriovoracales</taxon>
        <taxon>Bacteriovoracaceae</taxon>
        <taxon>Bacteriovorax</taxon>
    </lineage>
</organism>
<reference evidence="4 5" key="1">
    <citation type="submission" date="2023-11" db="EMBL/GenBank/DDBJ databases">
        <title>A Novel Polar Bacteriovorax (B. antarcticus) Isolated from the Biocrust in Antarctica.</title>
        <authorList>
            <person name="Mun W."/>
            <person name="Choi S.Y."/>
            <person name="Mitchell R.J."/>
        </authorList>
    </citation>
    <scope>NUCLEOTIDE SEQUENCE [LARGE SCALE GENOMIC DNA]</scope>
    <source>
        <strain evidence="4 5">PP10</strain>
    </source>
</reference>
<gene>
    <name evidence="4" type="ORF">SHI21_09610</name>
</gene>
<dbReference type="Proteomes" id="UP001302274">
    <property type="component" value="Unassembled WGS sequence"/>
</dbReference>
<proteinExistence type="predicted"/>
<dbReference type="InterPro" id="IPR001789">
    <property type="entry name" value="Sig_transdc_resp-reg_receiver"/>
</dbReference>
<dbReference type="RefSeq" id="WP_323576159.1">
    <property type="nucleotide sequence ID" value="NZ_JAYGJQ010000001.1"/>
</dbReference>
<dbReference type="PANTHER" id="PTHR44591:SF3">
    <property type="entry name" value="RESPONSE REGULATORY DOMAIN-CONTAINING PROTEIN"/>
    <property type="match status" value="1"/>
</dbReference>
<dbReference type="SUPFAM" id="SSF52172">
    <property type="entry name" value="CheY-like"/>
    <property type="match status" value="1"/>
</dbReference>
<dbReference type="Gene3D" id="3.40.50.2300">
    <property type="match status" value="1"/>
</dbReference>
<dbReference type="PROSITE" id="PS50110">
    <property type="entry name" value="RESPONSE_REGULATORY"/>
    <property type="match status" value="1"/>
</dbReference>
<keyword evidence="1 2" id="KW-0597">Phosphoprotein</keyword>
<keyword evidence="5" id="KW-1185">Reference proteome</keyword>
<feature type="domain" description="Response regulatory" evidence="3">
    <location>
        <begin position="6"/>
        <end position="121"/>
    </location>
</feature>
<dbReference type="Pfam" id="PF00072">
    <property type="entry name" value="Response_reg"/>
    <property type="match status" value="1"/>
</dbReference>
<dbReference type="PANTHER" id="PTHR44591">
    <property type="entry name" value="STRESS RESPONSE REGULATOR PROTEIN 1"/>
    <property type="match status" value="1"/>
</dbReference>
<evidence type="ECO:0000256" key="2">
    <source>
        <dbReference type="PROSITE-ProRule" id="PRU00169"/>
    </source>
</evidence>
<sequence>MKTTPIILIVDDDPDLLDMYQEVIVLEGVKTITALSPKLALECCKNNPGIQVIISDAHMGDVSGMDLLKSLKDYYETIPVFYLLTGAFDINEAEIIKNGARGLILKPFDLNEILERIKKDIKF</sequence>
<dbReference type="InterPro" id="IPR011006">
    <property type="entry name" value="CheY-like_superfamily"/>
</dbReference>
<comment type="caution">
    <text evidence="4">The sequence shown here is derived from an EMBL/GenBank/DDBJ whole genome shotgun (WGS) entry which is preliminary data.</text>
</comment>
<accession>A0ABU5VXW4</accession>
<feature type="modified residue" description="4-aspartylphosphate" evidence="2">
    <location>
        <position position="56"/>
    </location>
</feature>
<dbReference type="EMBL" id="JAYGJQ010000001">
    <property type="protein sequence ID" value="MEA9356460.1"/>
    <property type="molecule type" value="Genomic_DNA"/>
</dbReference>
<evidence type="ECO:0000259" key="3">
    <source>
        <dbReference type="PROSITE" id="PS50110"/>
    </source>
</evidence>
<name>A0ABU5VXW4_9BACT</name>
<protein>
    <submittedName>
        <fullName evidence="4">Response regulator</fullName>
    </submittedName>
</protein>
<evidence type="ECO:0000256" key="1">
    <source>
        <dbReference type="ARBA" id="ARBA00022553"/>
    </source>
</evidence>
<dbReference type="SMART" id="SM00448">
    <property type="entry name" value="REC"/>
    <property type="match status" value="1"/>
</dbReference>
<dbReference type="InterPro" id="IPR050595">
    <property type="entry name" value="Bact_response_regulator"/>
</dbReference>